<evidence type="ECO:0000313" key="1">
    <source>
        <dbReference type="EMBL" id="KAI7984883.1"/>
    </source>
</evidence>
<evidence type="ECO:0000313" key="2">
    <source>
        <dbReference type="Proteomes" id="UP001060215"/>
    </source>
</evidence>
<reference evidence="1 2" key="1">
    <citation type="journal article" date="2022" name="Plant J.">
        <title>Chromosome-level genome of Camellia lanceoleosa provides a valuable resource for understanding genome evolution and self-incompatibility.</title>
        <authorList>
            <person name="Gong W."/>
            <person name="Xiao S."/>
            <person name="Wang L."/>
            <person name="Liao Z."/>
            <person name="Chang Y."/>
            <person name="Mo W."/>
            <person name="Hu G."/>
            <person name="Li W."/>
            <person name="Zhao G."/>
            <person name="Zhu H."/>
            <person name="Hu X."/>
            <person name="Ji K."/>
            <person name="Xiang X."/>
            <person name="Song Q."/>
            <person name="Yuan D."/>
            <person name="Jin S."/>
            <person name="Zhang L."/>
        </authorList>
    </citation>
    <scope>NUCLEOTIDE SEQUENCE [LARGE SCALE GENOMIC DNA]</scope>
    <source>
        <strain evidence="1">SQ_2022a</strain>
    </source>
</reference>
<protein>
    <submittedName>
        <fullName evidence="1">Amino acid transporter AVT6E</fullName>
    </submittedName>
</protein>
<dbReference type="EMBL" id="CM045772">
    <property type="protein sequence ID" value="KAI7984883.1"/>
    <property type="molecule type" value="Genomic_DNA"/>
</dbReference>
<dbReference type="Proteomes" id="UP001060215">
    <property type="component" value="Chromosome 15"/>
</dbReference>
<proteinExistence type="predicted"/>
<comment type="caution">
    <text evidence="1">The sequence shown here is derived from an EMBL/GenBank/DDBJ whole genome shotgun (WGS) entry which is preliminary data.</text>
</comment>
<organism evidence="1 2">
    <name type="scientific">Camellia lanceoleosa</name>
    <dbReference type="NCBI Taxonomy" id="1840588"/>
    <lineage>
        <taxon>Eukaryota</taxon>
        <taxon>Viridiplantae</taxon>
        <taxon>Streptophyta</taxon>
        <taxon>Embryophyta</taxon>
        <taxon>Tracheophyta</taxon>
        <taxon>Spermatophyta</taxon>
        <taxon>Magnoliopsida</taxon>
        <taxon>eudicotyledons</taxon>
        <taxon>Gunneridae</taxon>
        <taxon>Pentapetalae</taxon>
        <taxon>asterids</taxon>
        <taxon>Ericales</taxon>
        <taxon>Theaceae</taxon>
        <taxon>Camellia</taxon>
    </lineage>
</organism>
<gene>
    <name evidence="1" type="ORF">LOK49_LG14G01686</name>
</gene>
<accession>A0ACC0F806</accession>
<keyword evidence="2" id="KW-1185">Reference proteome</keyword>
<sequence length="393" mass="42615">MRMDSNYSALPKTSYVELQVQDDIFRSGTPRSPPIDDEDFDNLVYEGKNNNSGIYGAVFNLTTSIVGAGIMALPATMKVLGLILGVILIILMGILSEISVEMLVRFTVQCKATSYGEVVQAACGKPARILSEICIIVNNAGVLVVYLIIMGDVMSGSLRHIGVFDQWLGNGFWDHRKLVILIVVVVFLAPLCALDKIDSLSLTSAASVALAVVFVFVAFVIAIIKLVEGTIETPRLTIGFWIKEGNFGFACCDSNHVQCICYLLFGKNTEADVLTNFDKDLGIRFNALVFEGSAPLTESRKRSLALTAVLLVLVYFGSTMIPSIWTAFKFTGATTAVSLGFTFPALIALKLSKQGHGLTRAEKFLSWFMLILAITVSVVGVAGNIYSMESKSE</sequence>
<name>A0ACC0F806_9ERIC</name>